<dbReference type="EMBL" id="JACYFU010000004">
    <property type="protein sequence ID" value="MBD8066761.1"/>
    <property type="molecule type" value="Genomic_DNA"/>
</dbReference>
<evidence type="ECO:0000256" key="3">
    <source>
        <dbReference type="ARBA" id="ARBA00022764"/>
    </source>
</evidence>
<protein>
    <submittedName>
        <fullName evidence="6">Alginate lyase family protein</fullName>
    </submittedName>
</protein>
<evidence type="ECO:0000256" key="4">
    <source>
        <dbReference type="ARBA" id="ARBA00023239"/>
    </source>
</evidence>
<keyword evidence="7" id="KW-1185">Reference proteome</keyword>
<proteinExistence type="predicted"/>
<dbReference type="RefSeq" id="WP_191777152.1">
    <property type="nucleotide sequence ID" value="NZ_JACYFU010000004.1"/>
</dbReference>
<keyword evidence="4 6" id="KW-0456">Lyase</keyword>
<evidence type="ECO:0000256" key="1">
    <source>
        <dbReference type="ARBA" id="ARBA00004418"/>
    </source>
</evidence>
<reference evidence="6" key="1">
    <citation type="submission" date="2020-09" db="EMBL/GenBank/DDBJ databases">
        <title>Genome seq and assembly of Devosia sp.</title>
        <authorList>
            <person name="Chhetri G."/>
        </authorList>
    </citation>
    <scope>NUCLEOTIDE SEQUENCE</scope>
    <source>
        <strain evidence="6">PTR5</strain>
    </source>
</reference>
<organism evidence="6 7">
    <name type="scientific">Devosia oryzisoli</name>
    <dbReference type="NCBI Taxonomy" id="2774138"/>
    <lineage>
        <taxon>Bacteria</taxon>
        <taxon>Pseudomonadati</taxon>
        <taxon>Pseudomonadota</taxon>
        <taxon>Alphaproteobacteria</taxon>
        <taxon>Hyphomicrobiales</taxon>
        <taxon>Devosiaceae</taxon>
        <taxon>Devosia</taxon>
    </lineage>
</organism>
<keyword evidence="2" id="KW-0732">Signal</keyword>
<sequence>MTLAWTLNRLRNMSPAEVLHRIVEKGRKVASRRRHQGWEPYRAQSLHPVWPELRARILAAGPEQHRAIASAAEAFLGGRFLALGRDWPAGSIEPPYDTLWRLDPVTGRSWPGADRYAFDIDFRHDGSRGDIKYVWEINRLQMLPALAAHALVAGDRRSLEAIEALVASWHRTNPPFGGVGWASGIEVAVRAISLLLTIELVGARLSRPAVEAIGQVLAASAFWLPRFPSLHSSANNHYVAELVGEVLLAQALGTDGRAARIALLAQVDRQILPDGAPAEQSPTYGAFTAELALLAAEAARQTGHPFSAPAERRLSAFAGFIDWIGPAGRFGDDDEGRAISVGAETDYAGSVASAIAGVFGQATVDPRSDFRGLVFGSRPDAKTPPTGLRAFDNGGLSVWRGTFAGRAAVLLFDHGPLGYLSIAAHGHADALSVTLDIDGRAILVDPGTYLYGSGGAWRNWFRSTPAHNTLHIGGQSQSTMSGAFNWAHKARTIRARQGGSFPLVAEHDGYQSRFGAVHRRTITLGDDGFAISDQLLGSEREANIVWQFAEGVEVQFQGNAARASWPGGALDLILPPGSTEVFLGRETPDGGWVSPRFGVLRPAPRLVWSGLVGKAGATTRIRLAGIN</sequence>
<name>A0A927FVK5_9HYPH</name>
<dbReference type="InterPro" id="IPR008929">
    <property type="entry name" value="Chondroitin_lyas"/>
</dbReference>
<dbReference type="Pfam" id="PF07940">
    <property type="entry name" value="Hepar_II_III_C"/>
    <property type="match status" value="1"/>
</dbReference>
<evidence type="ECO:0000256" key="2">
    <source>
        <dbReference type="ARBA" id="ARBA00022729"/>
    </source>
</evidence>
<dbReference type="InterPro" id="IPR012480">
    <property type="entry name" value="Hepar_II_III_C"/>
</dbReference>
<feature type="domain" description="Heparinase II/III-like C-terminal" evidence="5">
    <location>
        <begin position="384"/>
        <end position="606"/>
    </location>
</feature>
<comment type="caution">
    <text evidence="6">The sequence shown here is derived from an EMBL/GenBank/DDBJ whole genome shotgun (WGS) entry which is preliminary data.</text>
</comment>
<dbReference type="Gene3D" id="2.70.98.70">
    <property type="match status" value="1"/>
</dbReference>
<dbReference type="SUPFAM" id="SSF48230">
    <property type="entry name" value="Chondroitin AC/alginate lyase"/>
    <property type="match status" value="1"/>
</dbReference>
<keyword evidence="3" id="KW-0574">Periplasm</keyword>
<dbReference type="Gene3D" id="1.50.10.100">
    <property type="entry name" value="Chondroitin AC/alginate lyase"/>
    <property type="match status" value="1"/>
</dbReference>
<dbReference type="GO" id="GO:0016829">
    <property type="term" value="F:lyase activity"/>
    <property type="evidence" value="ECO:0007669"/>
    <property type="project" value="UniProtKB-KW"/>
</dbReference>
<dbReference type="GO" id="GO:0042597">
    <property type="term" value="C:periplasmic space"/>
    <property type="evidence" value="ECO:0007669"/>
    <property type="project" value="UniProtKB-SubCell"/>
</dbReference>
<evidence type="ECO:0000313" key="7">
    <source>
        <dbReference type="Proteomes" id="UP000654108"/>
    </source>
</evidence>
<comment type="subcellular location">
    <subcellularLocation>
        <location evidence="1">Periplasm</location>
    </subcellularLocation>
</comment>
<dbReference type="PANTHER" id="PTHR39210">
    <property type="entry name" value="HEPARIN-SULFATE LYASE"/>
    <property type="match status" value="1"/>
</dbReference>
<dbReference type="AlphaFoldDB" id="A0A927FVK5"/>
<dbReference type="Proteomes" id="UP000654108">
    <property type="component" value="Unassembled WGS sequence"/>
</dbReference>
<dbReference type="PANTHER" id="PTHR39210:SF1">
    <property type="entry name" value="HEPARIN-SULFATE LYASE"/>
    <property type="match status" value="1"/>
</dbReference>
<accession>A0A927FVK5</accession>
<evidence type="ECO:0000313" key="6">
    <source>
        <dbReference type="EMBL" id="MBD8066761.1"/>
    </source>
</evidence>
<evidence type="ECO:0000259" key="5">
    <source>
        <dbReference type="Pfam" id="PF07940"/>
    </source>
</evidence>
<gene>
    <name evidence="6" type="ORF">IC608_14900</name>
</gene>